<comment type="caution">
    <text evidence="1">The sequence shown here is derived from an EMBL/GenBank/DDBJ whole genome shotgun (WGS) entry which is preliminary data.</text>
</comment>
<proteinExistence type="predicted"/>
<protein>
    <recommendedName>
        <fullName evidence="2">Reverse transcriptase domain-containing protein</fullName>
    </recommendedName>
</protein>
<evidence type="ECO:0000313" key="1">
    <source>
        <dbReference type="EMBL" id="KAL0411780.1"/>
    </source>
</evidence>
<evidence type="ECO:0008006" key="2">
    <source>
        <dbReference type="Google" id="ProtNLM"/>
    </source>
</evidence>
<dbReference type="EMBL" id="JACGWN010000013">
    <property type="protein sequence ID" value="KAL0411780.1"/>
    <property type="molecule type" value="Genomic_DNA"/>
</dbReference>
<name>A0AAW2U642_9LAMI</name>
<organism evidence="1">
    <name type="scientific">Sesamum latifolium</name>
    <dbReference type="NCBI Taxonomy" id="2727402"/>
    <lineage>
        <taxon>Eukaryota</taxon>
        <taxon>Viridiplantae</taxon>
        <taxon>Streptophyta</taxon>
        <taxon>Embryophyta</taxon>
        <taxon>Tracheophyta</taxon>
        <taxon>Spermatophyta</taxon>
        <taxon>Magnoliopsida</taxon>
        <taxon>eudicotyledons</taxon>
        <taxon>Gunneridae</taxon>
        <taxon>Pentapetalae</taxon>
        <taxon>asterids</taxon>
        <taxon>lamiids</taxon>
        <taxon>Lamiales</taxon>
        <taxon>Pedaliaceae</taxon>
        <taxon>Sesamum</taxon>
    </lineage>
</organism>
<reference evidence="1" key="2">
    <citation type="journal article" date="2024" name="Plant">
        <title>Genomic evolution and insights into agronomic trait innovations of Sesamum species.</title>
        <authorList>
            <person name="Miao H."/>
            <person name="Wang L."/>
            <person name="Qu L."/>
            <person name="Liu H."/>
            <person name="Sun Y."/>
            <person name="Le M."/>
            <person name="Wang Q."/>
            <person name="Wei S."/>
            <person name="Zheng Y."/>
            <person name="Lin W."/>
            <person name="Duan Y."/>
            <person name="Cao H."/>
            <person name="Xiong S."/>
            <person name="Wang X."/>
            <person name="Wei L."/>
            <person name="Li C."/>
            <person name="Ma Q."/>
            <person name="Ju M."/>
            <person name="Zhao R."/>
            <person name="Li G."/>
            <person name="Mu C."/>
            <person name="Tian Q."/>
            <person name="Mei H."/>
            <person name="Zhang T."/>
            <person name="Gao T."/>
            <person name="Zhang H."/>
        </authorList>
    </citation>
    <scope>NUCLEOTIDE SEQUENCE</scope>
    <source>
        <strain evidence="1">KEN1</strain>
    </source>
</reference>
<gene>
    <name evidence="1" type="ORF">Slati_3767700</name>
</gene>
<dbReference type="PANTHER" id="PTHR48475:SF2">
    <property type="entry name" value="RIBONUCLEASE H"/>
    <property type="match status" value="1"/>
</dbReference>
<sequence length="106" mass="12516">MAESARVKLYDQVKNAEQREADLIFLPEKRELAYAKILRYKKQAEKMYNKKVKPRTFHVGDLVLKKCKASRHVRKLDPNWEGPFKMMKIAKNGEYRLQDMSGKDLS</sequence>
<accession>A0AAW2U642</accession>
<dbReference type="PANTHER" id="PTHR48475">
    <property type="entry name" value="RIBONUCLEASE H"/>
    <property type="match status" value="1"/>
</dbReference>
<reference evidence="1" key="1">
    <citation type="submission" date="2020-06" db="EMBL/GenBank/DDBJ databases">
        <authorList>
            <person name="Li T."/>
            <person name="Hu X."/>
            <person name="Zhang T."/>
            <person name="Song X."/>
            <person name="Zhang H."/>
            <person name="Dai N."/>
            <person name="Sheng W."/>
            <person name="Hou X."/>
            <person name="Wei L."/>
        </authorList>
    </citation>
    <scope>NUCLEOTIDE SEQUENCE</scope>
    <source>
        <strain evidence="1">KEN1</strain>
        <tissue evidence="1">Leaf</tissue>
    </source>
</reference>
<dbReference type="AlphaFoldDB" id="A0AAW2U642"/>